<evidence type="ECO:0000313" key="2">
    <source>
        <dbReference type="Proteomes" id="UP000540989"/>
    </source>
</evidence>
<dbReference type="EMBL" id="JACHIP010000029">
    <property type="protein sequence ID" value="MBB5061128.1"/>
    <property type="molecule type" value="Genomic_DNA"/>
</dbReference>
<reference evidence="1 2" key="1">
    <citation type="submission" date="2020-08" db="EMBL/GenBank/DDBJ databases">
        <title>Genomic Encyclopedia of Type Strains, Phase IV (KMG-V): Genome sequencing to study the core and pangenomes of soil and plant-associated prokaryotes.</title>
        <authorList>
            <person name="Whitman W."/>
        </authorList>
    </citation>
    <scope>NUCLEOTIDE SEQUENCE [LARGE SCALE GENOMIC DNA]</scope>
    <source>
        <strain evidence="1 2">M8UP14</strain>
    </source>
</reference>
<gene>
    <name evidence="1" type="ORF">HDF16_005864</name>
</gene>
<sequence length="46" mass="5259">MTHNLEALRDVLEDFRDIFSELAQRATTTRATACLRKMGLYLAGQM</sequence>
<feature type="non-terminal residue" evidence="1">
    <location>
        <position position="46"/>
    </location>
</feature>
<organism evidence="1 2">
    <name type="scientific">Granulicella aggregans</name>
    <dbReference type="NCBI Taxonomy" id="474949"/>
    <lineage>
        <taxon>Bacteria</taxon>
        <taxon>Pseudomonadati</taxon>
        <taxon>Acidobacteriota</taxon>
        <taxon>Terriglobia</taxon>
        <taxon>Terriglobales</taxon>
        <taxon>Acidobacteriaceae</taxon>
        <taxon>Granulicella</taxon>
    </lineage>
</organism>
<protein>
    <submittedName>
        <fullName evidence="1">Uncharacterized protein</fullName>
    </submittedName>
</protein>
<dbReference type="AlphaFoldDB" id="A0A7W8E6E9"/>
<accession>A0A7W8E6E9</accession>
<comment type="caution">
    <text evidence="1">The sequence shown here is derived from an EMBL/GenBank/DDBJ whole genome shotgun (WGS) entry which is preliminary data.</text>
</comment>
<evidence type="ECO:0000313" key="1">
    <source>
        <dbReference type="EMBL" id="MBB5061128.1"/>
    </source>
</evidence>
<proteinExistence type="predicted"/>
<name>A0A7W8E6E9_9BACT</name>
<dbReference type="Proteomes" id="UP000540989">
    <property type="component" value="Unassembled WGS sequence"/>
</dbReference>
<keyword evidence="2" id="KW-1185">Reference proteome</keyword>